<dbReference type="SUPFAM" id="SSF55073">
    <property type="entry name" value="Nucleotide cyclase"/>
    <property type="match status" value="1"/>
</dbReference>
<accession>A0A7W3XY76</accession>
<dbReference type="InterPro" id="IPR043128">
    <property type="entry name" value="Rev_trsase/Diguanyl_cyclase"/>
</dbReference>
<dbReference type="GO" id="GO:0043709">
    <property type="term" value="P:cell adhesion involved in single-species biofilm formation"/>
    <property type="evidence" value="ECO:0007669"/>
    <property type="project" value="TreeGrafter"/>
</dbReference>
<dbReference type="Pfam" id="PF00990">
    <property type="entry name" value="GGDEF"/>
    <property type="match status" value="1"/>
</dbReference>
<dbReference type="AlphaFoldDB" id="A0A7W3XY76"/>
<dbReference type="Proteomes" id="UP000530234">
    <property type="component" value="Unassembled WGS sequence"/>
</dbReference>
<dbReference type="PANTHER" id="PTHR45138">
    <property type="entry name" value="REGULATORY COMPONENTS OF SENSORY TRANSDUCTION SYSTEM"/>
    <property type="match status" value="1"/>
</dbReference>
<name>A0A7W3XY76_9ACTN</name>
<gene>
    <name evidence="3" type="ORF">FOE67_19155</name>
</gene>
<organism evidence="3 4">
    <name type="scientific">Streptomyces calidiresistens</name>
    <dbReference type="NCBI Taxonomy" id="1485586"/>
    <lineage>
        <taxon>Bacteria</taxon>
        <taxon>Bacillati</taxon>
        <taxon>Actinomycetota</taxon>
        <taxon>Actinomycetes</taxon>
        <taxon>Kitasatosporales</taxon>
        <taxon>Streptomycetaceae</taxon>
        <taxon>Streptomyces</taxon>
    </lineage>
</organism>
<dbReference type="PANTHER" id="PTHR45138:SF24">
    <property type="entry name" value="DIGUANYLATE CYCLASE DGCC-RELATED"/>
    <property type="match status" value="1"/>
</dbReference>
<feature type="compositionally biased region" description="Low complexity" evidence="1">
    <location>
        <begin position="192"/>
        <end position="225"/>
    </location>
</feature>
<protein>
    <submittedName>
        <fullName evidence="3">Diguanylate cyclase</fullName>
    </submittedName>
</protein>
<keyword evidence="4" id="KW-1185">Reference proteome</keyword>
<feature type="compositionally biased region" description="Basic and acidic residues" evidence="1">
    <location>
        <begin position="314"/>
        <end position="323"/>
    </location>
</feature>
<dbReference type="EMBL" id="VKHS01000555">
    <property type="protein sequence ID" value="MBB0231562.1"/>
    <property type="molecule type" value="Genomic_DNA"/>
</dbReference>
<feature type="region of interest" description="Disordered" evidence="1">
    <location>
        <begin position="180"/>
        <end position="229"/>
    </location>
</feature>
<dbReference type="PROSITE" id="PS50887">
    <property type="entry name" value="GGDEF"/>
    <property type="match status" value="1"/>
</dbReference>
<feature type="non-terminal residue" evidence="3">
    <location>
        <position position="1"/>
    </location>
</feature>
<dbReference type="SMART" id="SM00267">
    <property type="entry name" value="GGDEF"/>
    <property type="match status" value="1"/>
</dbReference>
<dbReference type="RefSeq" id="WP_182666053.1">
    <property type="nucleotide sequence ID" value="NZ_VKHS01000555.1"/>
</dbReference>
<dbReference type="InterPro" id="IPR029787">
    <property type="entry name" value="Nucleotide_cyclase"/>
</dbReference>
<evidence type="ECO:0000313" key="4">
    <source>
        <dbReference type="Proteomes" id="UP000530234"/>
    </source>
</evidence>
<dbReference type="SUPFAM" id="SSF55781">
    <property type="entry name" value="GAF domain-like"/>
    <property type="match status" value="1"/>
</dbReference>
<dbReference type="InterPro" id="IPR000160">
    <property type="entry name" value="GGDEF_dom"/>
</dbReference>
<dbReference type="GO" id="GO:0052621">
    <property type="term" value="F:diguanylate cyclase activity"/>
    <property type="evidence" value="ECO:0007669"/>
    <property type="project" value="TreeGrafter"/>
</dbReference>
<evidence type="ECO:0000256" key="1">
    <source>
        <dbReference type="SAM" id="MobiDB-lite"/>
    </source>
</evidence>
<reference evidence="4" key="1">
    <citation type="submission" date="2019-10" db="EMBL/GenBank/DDBJ databases">
        <title>Streptomyces sp. nov., a novel actinobacterium isolated from alkaline environment.</title>
        <authorList>
            <person name="Golinska P."/>
        </authorList>
    </citation>
    <scope>NUCLEOTIDE SEQUENCE [LARGE SCALE GENOMIC DNA]</scope>
    <source>
        <strain evidence="4">DSM 42108</strain>
    </source>
</reference>
<feature type="region of interest" description="Disordered" evidence="1">
    <location>
        <begin position="293"/>
        <end position="323"/>
    </location>
</feature>
<dbReference type="InterPro" id="IPR050469">
    <property type="entry name" value="Diguanylate_Cyclase"/>
</dbReference>
<evidence type="ECO:0000313" key="3">
    <source>
        <dbReference type="EMBL" id="MBB0231562.1"/>
    </source>
</evidence>
<dbReference type="GO" id="GO:1902201">
    <property type="term" value="P:negative regulation of bacterial-type flagellum-dependent cell motility"/>
    <property type="evidence" value="ECO:0007669"/>
    <property type="project" value="TreeGrafter"/>
</dbReference>
<dbReference type="NCBIfam" id="TIGR00254">
    <property type="entry name" value="GGDEF"/>
    <property type="match status" value="1"/>
</dbReference>
<feature type="domain" description="GGDEF" evidence="2">
    <location>
        <begin position="98"/>
        <end position="277"/>
    </location>
</feature>
<dbReference type="CDD" id="cd01949">
    <property type="entry name" value="GGDEF"/>
    <property type="match status" value="1"/>
</dbReference>
<dbReference type="InterPro" id="IPR029016">
    <property type="entry name" value="GAF-like_dom_sf"/>
</dbReference>
<comment type="caution">
    <text evidence="3">The sequence shown here is derived from an EMBL/GenBank/DDBJ whole genome shotgun (WGS) entry which is preliminary data.</text>
</comment>
<dbReference type="Gene3D" id="3.30.70.270">
    <property type="match status" value="1"/>
</dbReference>
<dbReference type="Gene3D" id="3.30.450.40">
    <property type="match status" value="1"/>
</dbReference>
<sequence length="323" mass="33557">CIRDSPDPRRLTVPLPVTDRLRGELRARRTSGDPAFADADLELLRALAALAGAALTQQERLDEAHRLARTDPLTGLANRRCADDRLAEALTEHHREGTSVRLAVFDLNGLKQVNDTLGHATGDRLLRAFADLLSESARRLPGALAARLGGDEFCLLSVGADGDELLDAARHICRRAAAPGFAGIPGPPVPRGAADGGSPPEGDAPAPDGGPPAAGRPARPARPGRIAGGTGGAACGLAGTDEAIGPPLTARRLLRLADAAQYRAKTDGLLEPVVAGRGDIGREVVLLADAAGPRTPDRRALRGAAGSRKAVRATPRDESRFTP</sequence>
<dbReference type="GO" id="GO:0005886">
    <property type="term" value="C:plasma membrane"/>
    <property type="evidence" value="ECO:0007669"/>
    <property type="project" value="TreeGrafter"/>
</dbReference>
<proteinExistence type="predicted"/>
<evidence type="ECO:0000259" key="2">
    <source>
        <dbReference type="PROSITE" id="PS50887"/>
    </source>
</evidence>